<dbReference type="Proteomes" id="UP000053257">
    <property type="component" value="Unassembled WGS sequence"/>
</dbReference>
<dbReference type="InterPro" id="IPR048269">
    <property type="entry name" value="RNase_U2"/>
</dbReference>
<dbReference type="InterPro" id="IPR000026">
    <property type="entry name" value="N1-like"/>
</dbReference>
<organism evidence="7 8">
    <name type="scientific">Phlebiopsis gigantea (strain 11061_1 CR5-6)</name>
    <name type="common">White-rot fungus</name>
    <name type="synonym">Peniophora gigantea</name>
    <dbReference type="NCBI Taxonomy" id="745531"/>
    <lineage>
        <taxon>Eukaryota</taxon>
        <taxon>Fungi</taxon>
        <taxon>Dikarya</taxon>
        <taxon>Basidiomycota</taxon>
        <taxon>Agaricomycotina</taxon>
        <taxon>Agaricomycetes</taxon>
        <taxon>Polyporales</taxon>
        <taxon>Phanerochaetaceae</taxon>
        <taxon>Phlebiopsis</taxon>
    </lineage>
</organism>
<proteinExistence type="predicted"/>
<dbReference type="OrthoDB" id="5425539at2759"/>
<keyword evidence="2" id="KW-0732">Signal</keyword>
<keyword evidence="1" id="KW-0540">Nuclease</keyword>
<dbReference type="Pfam" id="PF00545">
    <property type="entry name" value="Ribonuclease"/>
    <property type="match status" value="1"/>
</dbReference>
<dbReference type="AlphaFoldDB" id="A0A0C3NH10"/>
<evidence type="ECO:0000313" key="8">
    <source>
        <dbReference type="Proteomes" id="UP000053257"/>
    </source>
</evidence>
<evidence type="ECO:0000256" key="2">
    <source>
        <dbReference type="ARBA" id="ARBA00022729"/>
    </source>
</evidence>
<accession>A0A0C3NH10</accession>
<dbReference type="GO" id="GO:0016829">
    <property type="term" value="F:lyase activity"/>
    <property type="evidence" value="ECO:0007669"/>
    <property type="project" value="UniProtKB-KW"/>
</dbReference>
<dbReference type="SUPFAM" id="SSF53933">
    <property type="entry name" value="Microbial ribonucleases"/>
    <property type="match status" value="1"/>
</dbReference>
<dbReference type="GO" id="GO:0004521">
    <property type="term" value="F:RNA endonuclease activity"/>
    <property type="evidence" value="ECO:0007669"/>
    <property type="project" value="InterPro"/>
</dbReference>
<dbReference type="EMBL" id="KN840587">
    <property type="protein sequence ID" value="KIP04074.1"/>
    <property type="molecule type" value="Genomic_DNA"/>
</dbReference>
<dbReference type="InterPro" id="IPR016191">
    <property type="entry name" value="Ribonuclease/ribotoxin"/>
</dbReference>
<keyword evidence="3" id="KW-0255">Endonuclease</keyword>
<keyword evidence="5" id="KW-1015">Disulfide bond</keyword>
<dbReference type="PANTHER" id="PTHR42104:SF1">
    <property type="entry name" value="EXTRACELLULAR GUANYL-SPECIFIC RIBONUCLEASE RNTA (AFU_ORTHOLOGUE AFUA_4G03230)"/>
    <property type="match status" value="1"/>
</dbReference>
<reference evidence="7 8" key="1">
    <citation type="journal article" date="2014" name="PLoS Genet.">
        <title>Analysis of the Phlebiopsis gigantea genome, transcriptome and secretome provides insight into its pioneer colonization strategies of wood.</title>
        <authorList>
            <person name="Hori C."/>
            <person name="Ishida T."/>
            <person name="Igarashi K."/>
            <person name="Samejima M."/>
            <person name="Suzuki H."/>
            <person name="Master E."/>
            <person name="Ferreira P."/>
            <person name="Ruiz-Duenas F.J."/>
            <person name="Held B."/>
            <person name="Canessa P."/>
            <person name="Larrondo L.F."/>
            <person name="Schmoll M."/>
            <person name="Druzhinina I.S."/>
            <person name="Kubicek C.P."/>
            <person name="Gaskell J.A."/>
            <person name="Kersten P."/>
            <person name="St John F."/>
            <person name="Glasner J."/>
            <person name="Sabat G."/>
            <person name="Splinter BonDurant S."/>
            <person name="Syed K."/>
            <person name="Yadav J."/>
            <person name="Mgbeahuruike A.C."/>
            <person name="Kovalchuk A."/>
            <person name="Asiegbu F.O."/>
            <person name="Lackner G."/>
            <person name="Hoffmeister D."/>
            <person name="Rencoret J."/>
            <person name="Gutierrez A."/>
            <person name="Sun H."/>
            <person name="Lindquist E."/>
            <person name="Barry K."/>
            <person name="Riley R."/>
            <person name="Grigoriev I.V."/>
            <person name="Henrissat B."/>
            <person name="Kues U."/>
            <person name="Berka R.M."/>
            <person name="Martinez A.T."/>
            <person name="Covert S.F."/>
            <person name="Blanchette R.A."/>
            <person name="Cullen D."/>
        </authorList>
    </citation>
    <scope>NUCLEOTIDE SEQUENCE [LARGE SCALE GENOMIC DNA]</scope>
    <source>
        <strain evidence="7 8">11061_1 CR5-6</strain>
    </source>
</reference>
<keyword evidence="6" id="KW-0456">Lyase</keyword>
<evidence type="ECO:0000256" key="1">
    <source>
        <dbReference type="ARBA" id="ARBA00022722"/>
    </source>
</evidence>
<dbReference type="GO" id="GO:0003723">
    <property type="term" value="F:RNA binding"/>
    <property type="evidence" value="ECO:0007669"/>
    <property type="project" value="InterPro"/>
</dbReference>
<sequence>MAASLPRSLPSGTVTCGSNKYTASAITAAINAGVDDMNSDYYPDNYPHQYYDEASEDITLYCSGSGPWYEFPIMPNGKIYDSTSSNYVSPGTDRVIFTASGTYCAVVTHTGAASYDGFVACKGD</sequence>
<dbReference type="PIRSF" id="PIRSF037430">
    <property type="entry name" value="RNase_U2"/>
    <property type="match status" value="1"/>
</dbReference>
<evidence type="ECO:0000313" key="7">
    <source>
        <dbReference type="EMBL" id="KIP04074.1"/>
    </source>
</evidence>
<evidence type="ECO:0000256" key="4">
    <source>
        <dbReference type="ARBA" id="ARBA00022801"/>
    </source>
</evidence>
<keyword evidence="4" id="KW-0378">Hydrolase</keyword>
<gene>
    <name evidence="7" type="ORF">PHLGIDRAFT_76528</name>
</gene>
<evidence type="ECO:0000256" key="5">
    <source>
        <dbReference type="ARBA" id="ARBA00023157"/>
    </source>
</evidence>
<dbReference type="GO" id="GO:0016787">
    <property type="term" value="F:hydrolase activity"/>
    <property type="evidence" value="ECO:0007669"/>
    <property type="project" value="UniProtKB-KW"/>
</dbReference>
<dbReference type="PANTHER" id="PTHR42104">
    <property type="entry name" value="EXTRACELLULAR GUANYL-SPECIFIC RIBONUCLEASE RNTA (AFU_ORTHOLOGUE AFUA_4G03230)"/>
    <property type="match status" value="1"/>
</dbReference>
<name>A0A0C3NH10_PHLG1</name>
<protein>
    <submittedName>
        <fullName evidence="7">Uncharacterized protein</fullName>
    </submittedName>
</protein>
<evidence type="ECO:0000256" key="3">
    <source>
        <dbReference type="ARBA" id="ARBA00022759"/>
    </source>
</evidence>
<evidence type="ECO:0000256" key="6">
    <source>
        <dbReference type="ARBA" id="ARBA00023239"/>
    </source>
</evidence>
<keyword evidence="8" id="KW-1185">Reference proteome</keyword>
<dbReference type="Gene3D" id="3.10.450.30">
    <property type="entry name" value="Microbial ribonucleases"/>
    <property type="match status" value="1"/>
</dbReference>
<dbReference type="HOGENOM" id="CLU_111658_4_0_1"/>